<accession>A0A139HKN6</accession>
<organism evidence="2 3">
    <name type="scientific">Pseudocercospora eumusae</name>
    <dbReference type="NCBI Taxonomy" id="321146"/>
    <lineage>
        <taxon>Eukaryota</taxon>
        <taxon>Fungi</taxon>
        <taxon>Dikarya</taxon>
        <taxon>Ascomycota</taxon>
        <taxon>Pezizomycotina</taxon>
        <taxon>Dothideomycetes</taxon>
        <taxon>Dothideomycetidae</taxon>
        <taxon>Mycosphaerellales</taxon>
        <taxon>Mycosphaerellaceae</taxon>
        <taxon>Pseudocercospora</taxon>
    </lineage>
</organism>
<gene>
    <name evidence="2" type="ORF">AC578_653</name>
</gene>
<dbReference type="EMBL" id="LFZN01000034">
    <property type="protein sequence ID" value="KXT03038.1"/>
    <property type="molecule type" value="Genomic_DNA"/>
</dbReference>
<keyword evidence="1" id="KW-0732">Signal</keyword>
<dbReference type="OrthoDB" id="3648672at2759"/>
<evidence type="ECO:0000313" key="2">
    <source>
        <dbReference type="EMBL" id="KXT03038.1"/>
    </source>
</evidence>
<dbReference type="Proteomes" id="UP000070133">
    <property type="component" value="Unassembled WGS sequence"/>
</dbReference>
<feature type="chain" id="PRO_5007806677" description="Ubiquitin 3 binding protein But2 C-terminal domain-containing protein" evidence="1">
    <location>
        <begin position="21"/>
        <end position="268"/>
    </location>
</feature>
<comment type="caution">
    <text evidence="2">The sequence shown here is derived from an EMBL/GenBank/DDBJ whole genome shotgun (WGS) entry which is preliminary data.</text>
</comment>
<reference evidence="2 3" key="1">
    <citation type="submission" date="2015-07" db="EMBL/GenBank/DDBJ databases">
        <title>Comparative genomics of the Sigatoka disease complex on banana suggests a link between parallel evolutionary changes in Pseudocercospora fijiensis and Pseudocercospora eumusae and increased virulence on the banana host.</title>
        <authorList>
            <person name="Chang T.-C."/>
            <person name="Salvucci A."/>
            <person name="Crous P.W."/>
            <person name="Stergiopoulos I."/>
        </authorList>
    </citation>
    <scope>NUCLEOTIDE SEQUENCE [LARGE SCALE GENOMIC DNA]</scope>
    <source>
        <strain evidence="2 3">CBS 114824</strain>
    </source>
</reference>
<sequence>MLRLLTTILAAGLAISTAHALPADVRSATSSIDTTHTAATSTGSSDPTMSILDVPSFTLRPHPNATTTAMVTNIPTALPPLPTVLDTSYTLRSATDSVTFTTSTIAASKTIEKRAVCTDFGILHECDAAPPSDDSGTTYTPSVPSDWAAPVCADTSAHDGSTGSTLLAAADDMCNNANWSIMVGPSNTLRWTAKASDGNDMTFSIDFDWLAVPADQNSVFFNSAACHAGFEKLAAGCESDAEPLMTGGHIEGKFSGVPVTFFISVDLA</sequence>
<dbReference type="AlphaFoldDB" id="A0A139HKN6"/>
<name>A0A139HKN6_9PEZI</name>
<proteinExistence type="predicted"/>
<protein>
    <recommendedName>
        <fullName evidence="4">Ubiquitin 3 binding protein But2 C-terminal domain-containing protein</fullName>
    </recommendedName>
</protein>
<feature type="signal peptide" evidence="1">
    <location>
        <begin position="1"/>
        <end position="20"/>
    </location>
</feature>
<evidence type="ECO:0000256" key="1">
    <source>
        <dbReference type="SAM" id="SignalP"/>
    </source>
</evidence>
<evidence type="ECO:0008006" key="4">
    <source>
        <dbReference type="Google" id="ProtNLM"/>
    </source>
</evidence>
<evidence type="ECO:0000313" key="3">
    <source>
        <dbReference type="Proteomes" id="UP000070133"/>
    </source>
</evidence>
<keyword evidence="3" id="KW-1185">Reference proteome</keyword>